<dbReference type="OrthoDB" id="9814255at2"/>
<name>A0A494TN17_SPHPE</name>
<dbReference type="EMBL" id="CP032829">
    <property type="protein sequence ID" value="AYJ86838.1"/>
    <property type="molecule type" value="Genomic_DNA"/>
</dbReference>
<evidence type="ECO:0000256" key="8">
    <source>
        <dbReference type="ARBA" id="ARBA00023136"/>
    </source>
</evidence>
<comment type="pathway">
    <text evidence="3">Sphingolipid metabolism.</text>
</comment>
<keyword evidence="8 9" id="KW-0472">Membrane</keyword>
<dbReference type="KEGG" id="spha:D3Y57_13865"/>
<accession>A0A494TN17</accession>
<evidence type="ECO:0000313" key="10">
    <source>
        <dbReference type="EMBL" id="AYJ86838.1"/>
    </source>
</evidence>
<organism evidence="10 11">
    <name type="scientific">Sphingomonas paeninsulae</name>
    <dbReference type="NCBI Taxonomy" id="2319844"/>
    <lineage>
        <taxon>Bacteria</taxon>
        <taxon>Pseudomonadati</taxon>
        <taxon>Pseudomonadota</taxon>
        <taxon>Alphaproteobacteria</taxon>
        <taxon>Sphingomonadales</taxon>
        <taxon>Sphingomonadaceae</taxon>
        <taxon>Sphingomonas</taxon>
    </lineage>
</organism>
<comment type="pathway">
    <text evidence="2">Lipid metabolism; sphingolipid metabolism.</text>
</comment>
<gene>
    <name evidence="10" type="ORF">D3Y57_13865</name>
</gene>
<dbReference type="Gene3D" id="3.90.550.10">
    <property type="entry name" value="Spore Coat Polysaccharide Biosynthesis Protein SpsA, Chain A"/>
    <property type="match status" value="1"/>
</dbReference>
<feature type="transmembrane region" description="Helical" evidence="9">
    <location>
        <begin position="6"/>
        <end position="27"/>
    </location>
</feature>
<dbReference type="AlphaFoldDB" id="A0A494TN17"/>
<keyword evidence="6 9" id="KW-0812">Transmembrane</keyword>
<dbReference type="GO" id="GO:0008120">
    <property type="term" value="F:ceramide glucosyltransferase activity"/>
    <property type="evidence" value="ECO:0007669"/>
    <property type="project" value="TreeGrafter"/>
</dbReference>
<dbReference type="PANTHER" id="PTHR12726:SF0">
    <property type="entry name" value="CERAMIDE GLUCOSYLTRANSFERASE"/>
    <property type="match status" value="1"/>
</dbReference>
<dbReference type="CDD" id="cd02520">
    <property type="entry name" value="Glucosylceramide_synthase"/>
    <property type="match status" value="1"/>
</dbReference>
<evidence type="ECO:0000256" key="1">
    <source>
        <dbReference type="ARBA" id="ARBA00004141"/>
    </source>
</evidence>
<evidence type="ECO:0000256" key="4">
    <source>
        <dbReference type="ARBA" id="ARBA00022676"/>
    </source>
</evidence>
<keyword evidence="11" id="KW-1185">Reference proteome</keyword>
<proteinExistence type="predicted"/>
<dbReference type="GO" id="GO:0016020">
    <property type="term" value="C:membrane"/>
    <property type="evidence" value="ECO:0007669"/>
    <property type="project" value="UniProtKB-SubCell"/>
</dbReference>
<dbReference type="SUPFAM" id="SSF53448">
    <property type="entry name" value="Nucleotide-diphospho-sugar transferases"/>
    <property type="match status" value="1"/>
</dbReference>
<evidence type="ECO:0000256" key="7">
    <source>
        <dbReference type="ARBA" id="ARBA00022989"/>
    </source>
</evidence>
<dbReference type="InterPro" id="IPR025993">
    <property type="entry name" value="Ceramide_glucosylTrfase"/>
</dbReference>
<evidence type="ECO:0000313" key="11">
    <source>
        <dbReference type="Proteomes" id="UP000276254"/>
    </source>
</evidence>
<dbReference type="Pfam" id="PF13506">
    <property type="entry name" value="Glyco_transf_21"/>
    <property type="match status" value="1"/>
</dbReference>
<dbReference type="InterPro" id="IPR029044">
    <property type="entry name" value="Nucleotide-diphossugar_trans"/>
</dbReference>
<dbReference type="PANTHER" id="PTHR12726">
    <property type="entry name" value="CERAMIDE GLUCOSYLTRANSFERASE"/>
    <property type="match status" value="1"/>
</dbReference>
<evidence type="ECO:0000256" key="5">
    <source>
        <dbReference type="ARBA" id="ARBA00022679"/>
    </source>
</evidence>
<dbReference type="GO" id="GO:0006679">
    <property type="term" value="P:glucosylceramide biosynthetic process"/>
    <property type="evidence" value="ECO:0007669"/>
    <property type="project" value="TreeGrafter"/>
</dbReference>
<dbReference type="NCBIfam" id="TIGR03472">
    <property type="entry name" value="HpnI"/>
    <property type="match status" value="1"/>
</dbReference>
<reference evidence="10 11" key="1">
    <citation type="submission" date="2018-09" db="EMBL/GenBank/DDBJ databases">
        <title>Sphingomonas peninsula sp. nov., isolated from fildes peninsula, Antarctic soil.</title>
        <authorList>
            <person name="Yingchao G."/>
        </authorList>
    </citation>
    <scope>NUCLEOTIDE SEQUENCE [LARGE SCALE GENOMIC DNA]</scope>
    <source>
        <strain evidence="10 11">YZ-8</strain>
    </source>
</reference>
<keyword evidence="4" id="KW-0328">Glycosyltransferase</keyword>
<evidence type="ECO:0000256" key="3">
    <source>
        <dbReference type="ARBA" id="ARBA00004991"/>
    </source>
</evidence>
<protein>
    <submittedName>
        <fullName evidence="10">Hopanoid biosynthesis associated glycosyl transferase HpnI</fullName>
    </submittedName>
</protein>
<comment type="subcellular location">
    <subcellularLocation>
        <location evidence="1">Membrane</location>
        <topology evidence="1">Multi-pass membrane protein</topology>
    </subcellularLocation>
</comment>
<sequence length="381" mass="40480">MVIFGSALLLMSAIGTACLMIAAIRLYRFKPFRAALDQQCEAVTILKPLHGTEPQLFANLSTFLRQDYPGNVQLICGVQSAADTAIPIIETLRTAHPNADIVLVVSAASHGTNAKISNLINMLTEARHPILILSDSDMAVASDYLVRITGALAATDVGAVTCLYRGRGDAGGWSRLAAMGISQHFLPSVLLGTALGLATPCMGSTIALRRATLDSIGGLGRFADLLADDYAIGQAIRASGKSVALPDMLLTHACTETSLKALIQQELRWNRTIAQLDKAGFAGSLVLHPLPIGLVGAAICGFSPIPLMIVGVALIARIKIALLVDCGAGNRPAPLLWIPARDFLSFALFIWTFFGRAVDWRGTAFTVDPTGRLSTHQDKTR</sequence>
<dbReference type="InterPro" id="IPR017835">
    <property type="entry name" value="Hopen-assoc_HpnI"/>
</dbReference>
<feature type="transmembrane region" description="Helical" evidence="9">
    <location>
        <begin position="292"/>
        <end position="316"/>
    </location>
</feature>
<evidence type="ECO:0000256" key="2">
    <source>
        <dbReference type="ARBA" id="ARBA00004760"/>
    </source>
</evidence>
<evidence type="ECO:0000256" key="6">
    <source>
        <dbReference type="ARBA" id="ARBA00022692"/>
    </source>
</evidence>
<evidence type="ECO:0000256" key="9">
    <source>
        <dbReference type="SAM" id="Phobius"/>
    </source>
</evidence>
<keyword evidence="5 10" id="KW-0808">Transferase</keyword>
<keyword evidence="7 9" id="KW-1133">Transmembrane helix</keyword>
<dbReference type="Proteomes" id="UP000276254">
    <property type="component" value="Chromosome"/>
</dbReference>